<name>A0ABP8FN25_9BACT</name>
<dbReference type="SUPFAM" id="SSF56935">
    <property type="entry name" value="Porins"/>
    <property type="match status" value="1"/>
</dbReference>
<gene>
    <name evidence="7" type="ORF">GCM10023143_13700</name>
</gene>
<reference evidence="8" key="1">
    <citation type="journal article" date="2019" name="Int. J. Syst. Evol. Microbiol.">
        <title>The Global Catalogue of Microorganisms (GCM) 10K type strain sequencing project: providing services to taxonomists for standard genome sequencing and annotation.</title>
        <authorList>
            <consortium name="The Broad Institute Genomics Platform"/>
            <consortium name="The Broad Institute Genome Sequencing Center for Infectious Disease"/>
            <person name="Wu L."/>
            <person name="Ma J."/>
        </authorList>
    </citation>
    <scope>NUCLEOTIDE SEQUENCE [LARGE SCALE GENOMIC DNA]</scope>
    <source>
        <strain evidence="8">JCM 17664</strain>
    </source>
</reference>
<dbReference type="EMBL" id="BAABFN010000002">
    <property type="protein sequence ID" value="GAA4307268.1"/>
    <property type="molecule type" value="Genomic_DNA"/>
</dbReference>
<dbReference type="Gene3D" id="2.60.40.1120">
    <property type="entry name" value="Carboxypeptidase-like, regulatory domain"/>
    <property type="match status" value="1"/>
</dbReference>
<evidence type="ECO:0000256" key="1">
    <source>
        <dbReference type="ARBA" id="ARBA00004442"/>
    </source>
</evidence>
<evidence type="ECO:0000259" key="5">
    <source>
        <dbReference type="Pfam" id="PF00593"/>
    </source>
</evidence>
<dbReference type="InterPro" id="IPR036942">
    <property type="entry name" value="Beta-barrel_TonB_sf"/>
</dbReference>
<dbReference type="InterPro" id="IPR037066">
    <property type="entry name" value="Plug_dom_sf"/>
</dbReference>
<keyword evidence="8" id="KW-1185">Reference proteome</keyword>
<sequence length="914" mass="102749">MSQALRGQIIFEQTGEAVTGAVIRTDGGSYHAISGLDGSFTIKDIPPGDYQIIVSLVGFNTEIRNVKLTDNSTVLPVIELKTGQKELSTVIVTADREKNNDAQARNLEKNANQVMNIVSARAIQISPDLTVANVIQRVSGVTVERNNTGDGQYALLRGMDKRYNYTLVNGVKIPSPDNKNRFVPLDIFPAELLDRLEVTKSLTPDMEGDGIGGAVNLVMKDAPNKLLISGNVATGFNTLFFGRPFYTFDKSQIQTKSPYELLGSAYPAQSRDFNPGLLDMKKIGIKPNLYGGISIGDRFFDDKLGVLVAGSYQNSLRGSNSTYFSFNTATSDASNLPVLTGLDHRTFSEEQTRAGLHAKLDYRFSENHKLQFYTAFLDFKTYQVRDEHKTDLSVGYDPENDNYNLGYDTRFRYTHQQIFNNTLKGEHSFFNKQFEMDWSAVYSKATNEVPDNSEVHVASTVRNGVENPRSVVVLGGAERRWEHNSDEDKAGYMNFRYHLGHENTPIVISAGGMYRDKQRANFFNEYQFRPLDESKPEGTQNNLIEGTDWNNYSDIKFMVFNPLGSTGDPLNYQASEKVAAGYLQGKITSRRFEILAGARVENTDQGYYLEHVVEGLQNEGNQKYTDVLPSVNLKYKLNGNTNLRVSYYKAINRPSFFEIVPYRIVNEDFTEAGNPGLKHTVAHNADIRYEIFPKPSEQFMAGVFYKKIMNPIEFGMVLQGQGSFYMPANFGNATNYGLELDYTKFIYNFGIKINYTYINSSITTTKLFYYDNPDPNATEHVLVKNVNQTRRLAGQAAHVANLILLYKGIRSGIDAQLSLAYTGDRLYAVSRYIDNDIWESGFVQLDASAEKKIGGRYVVFAKATNLLNTPVKDYVKRINTANSHVPDYEAFNNGTMTRSDIYGQTVMIGIRFKF</sequence>
<dbReference type="InterPro" id="IPR012910">
    <property type="entry name" value="Plug_dom"/>
</dbReference>
<keyword evidence="4" id="KW-0798">TonB box</keyword>
<evidence type="ECO:0000313" key="7">
    <source>
        <dbReference type="EMBL" id="GAA4307268.1"/>
    </source>
</evidence>
<keyword evidence="3" id="KW-0998">Cell outer membrane</keyword>
<dbReference type="InterPro" id="IPR008969">
    <property type="entry name" value="CarboxyPept-like_regulatory"/>
</dbReference>
<protein>
    <submittedName>
        <fullName evidence="7">TonB-dependent receptor</fullName>
    </submittedName>
</protein>
<evidence type="ECO:0000259" key="6">
    <source>
        <dbReference type="Pfam" id="PF07715"/>
    </source>
</evidence>
<dbReference type="Pfam" id="PF07715">
    <property type="entry name" value="Plug"/>
    <property type="match status" value="1"/>
</dbReference>
<evidence type="ECO:0000313" key="8">
    <source>
        <dbReference type="Proteomes" id="UP001501207"/>
    </source>
</evidence>
<comment type="subcellular location">
    <subcellularLocation>
        <location evidence="1 4">Cell outer membrane</location>
    </subcellularLocation>
</comment>
<dbReference type="PANTHER" id="PTHR40980">
    <property type="entry name" value="PLUG DOMAIN-CONTAINING PROTEIN"/>
    <property type="match status" value="1"/>
</dbReference>
<proteinExistence type="inferred from homology"/>
<dbReference type="PANTHER" id="PTHR40980:SF4">
    <property type="entry name" value="TONB-DEPENDENT RECEPTOR-LIKE BETA-BARREL DOMAIN-CONTAINING PROTEIN"/>
    <property type="match status" value="1"/>
</dbReference>
<dbReference type="Pfam" id="PF13715">
    <property type="entry name" value="CarbopepD_reg_2"/>
    <property type="match status" value="1"/>
</dbReference>
<dbReference type="Gene3D" id="2.170.130.10">
    <property type="entry name" value="TonB-dependent receptor, plug domain"/>
    <property type="match status" value="1"/>
</dbReference>
<feature type="domain" description="TonB-dependent receptor plug" evidence="6">
    <location>
        <begin position="110"/>
        <end position="214"/>
    </location>
</feature>
<feature type="domain" description="TonB-dependent receptor-like beta-barrel" evidence="5">
    <location>
        <begin position="492"/>
        <end position="866"/>
    </location>
</feature>
<evidence type="ECO:0000256" key="3">
    <source>
        <dbReference type="ARBA" id="ARBA00023237"/>
    </source>
</evidence>
<accession>A0ABP8FN25</accession>
<keyword evidence="2 4" id="KW-0472">Membrane</keyword>
<comment type="caution">
    <text evidence="7">The sequence shown here is derived from an EMBL/GenBank/DDBJ whole genome shotgun (WGS) entry which is preliminary data.</text>
</comment>
<comment type="similarity">
    <text evidence="4">Belongs to the TonB-dependent receptor family.</text>
</comment>
<evidence type="ECO:0000256" key="2">
    <source>
        <dbReference type="ARBA" id="ARBA00023136"/>
    </source>
</evidence>
<dbReference type="Pfam" id="PF00593">
    <property type="entry name" value="TonB_dep_Rec_b-barrel"/>
    <property type="match status" value="1"/>
</dbReference>
<dbReference type="SUPFAM" id="SSF49464">
    <property type="entry name" value="Carboxypeptidase regulatory domain-like"/>
    <property type="match status" value="1"/>
</dbReference>
<evidence type="ECO:0000256" key="4">
    <source>
        <dbReference type="RuleBase" id="RU003357"/>
    </source>
</evidence>
<dbReference type="InterPro" id="IPR000531">
    <property type="entry name" value="Beta-barrel_TonB"/>
</dbReference>
<organism evidence="7 8">
    <name type="scientific">Compostibacter hankyongensis</name>
    <dbReference type="NCBI Taxonomy" id="1007089"/>
    <lineage>
        <taxon>Bacteria</taxon>
        <taxon>Pseudomonadati</taxon>
        <taxon>Bacteroidota</taxon>
        <taxon>Chitinophagia</taxon>
        <taxon>Chitinophagales</taxon>
        <taxon>Chitinophagaceae</taxon>
        <taxon>Compostibacter</taxon>
    </lineage>
</organism>
<keyword evidence="7" id="KW-0675">Receptor</keyword>
<dbReference type="Gene3D" id="2.40.170.20">
    <property type="entry name" value="TonB-dependent receptor, beta-barrel domain"/>
    <property type="match status" value="1"/>
</dbReference>
<dbReference type="Proteomes" id="UP001501207">
    <property type="component" value="Unassembled WGS sequence"/>
</dbReference>